<protein>
    <recommendedName>
        <fullName evidence="3">Twitching motility protein PilT</fullName>
    </recommendedName>
</protein>
<gene>
    <name evidence="1" type="ORF">M972_111747</name>
</gene>
<dbReference type="RefSeq" id="WP_003517637.1">
    <property type="nucleotide sequence ID" value="NZ_CP013828.1"/>
</dbReference>
<organism evidence="1 2">
    <name type="scientific">Acetivibrio thermocellus AD2</name>
    <dbReference type="NCBI Taxonomy" id="1138384"/>
    <lineage>
        <taxon>Bacteria</taxon>
        <taxon>Bacillati</taxon>
        <taxon>Bacillota</taxon>
        <taxon>Clostridia</taxon>
        <taxon>Eubacteriales</taxon>
        <taxon>Oscillospiraceae</taxon>
        <taxon>Acetivibrio</taxon>
    </lineage>
</organism>
<proteinExistence type="predicted"/>
<evidence type="ECO:0000313" key="1">
    <source>
        <dbReference type="EMBL" id="PFH02953.1"/>
    </source>
</evidence>
<name>A0AB36TGL2_ACETH</name>
<dbReference type="Proteomes" id="UP000223596">
    <property type="component" value="Unassembled WGS sequence"/>
</dbReference>
<dbReference type="AlphaFoldDB" id="A0AB36TGL2"/>
<dbReference type="EMBL" id="PDBW01000001">
    <property type="protein sequence ID" value="PFH02953.1"/>
    <property type="molecule type" value="Genomic_DNA"/>
</dbReference>
<accession>A0AB36TGL2</accession>
<comment type="caution">
    <text evidence="1">The sequence shown here is derived from an EMBL/GenBank/DDBJ whole genome shotgun (WGS) entry which is preliminary data.</text>
</comment>
<reference evidence="1 2" key="1">
    <citation type="submission" date="2017-09" db="EMBL/GenBank/DDBJ databases">
        <title>Evaluation of Pacific Biosciences Sequencing Technology to Finishing C. thermocellum Genome Sequences.</title>
        <authorList>
            <person name="Brown S."/>
        </authorList>
    </citation>
    <scope>NUCLEOTIDE SEQUENCE [LARGE SCALE GENOMIC DNA]</scope>
    <source>
        <strain evidence="1 2">AD2</strain>
    </source>
</reference>
<evidence type="ECO:0000313" key="2">
    <source>
        <dbReference type="Proteomes" id="UP000223596"/>
    </source>
</evidence>
<evidence type="ECO:0008006" key="3">
    <source>
        <dbReference type="Google" id="ProtNLM"/>
    </source>
</evidence>
<sequence length="139" mass="15608">MLMIKVVCGKKGSGKTRALVDSANSFVSTALGDAVFIDGSSQLMCDLHHKVRFINVSEFPIDISSSCTFLGFLCGIISSNFDVKWVYMDDLIRIVRKPPHEMKELFDGFNELSEKFNVDFYVSIEGDPDSMPDFIKVCY</sequence>
<dbReference type="GeneID" id="35806226"/>